<evidence type="ECO:0000256" key="8">
    <source>
        <dbReference type="HAMAP-Rule" id="MF_00484"/>
    </source>
</evidence>
<protein>
    <recommendedName>
        <fullName evidence="8">Glycogen synthase</fullName>
        <ecNumber evidence="8">2.4.1.21</ecNumber>
    </recommendedName>
    <alternativeName>
        <fullName evidence="8">Starch [bacterial glycogen] synthase</fullName>
    </alternativeName>
</protein>
<dbReference type="CDD" id="cd03791">
    <property type="entry name" value="GT5_Glycogen_synthase_DULL1-like"/>
    <property type="match status" value="1"/>
</dbReference>
<evidence type="ECO:0000256" key="2">
    <source>
        <dbReference type="ARBA" id="ARBA00002764"/>
    </source>
</evidence>
<dbReference type="Pfam" id="PF00534">
    <property type="entry name" value="Glycos_transf_1"/>
    <property type="match status" value="1"/>
</dbReference>
<dbReference type="PATRIC" id="fig|1439726.3.peg.3550"/>
<dbReference type="Proteomes" id="UP000094622">
    <property type="component" value="Unassembled WGS sequence"/>
</dbReference>
<dbReference type="UniPathway" id="UPA00164"/>
<proteinExistence type="inferred from homology"/>
<feature type="binding site" evidence="8">
    <location>
        <position position="15"/>
    </location>
    <ligand>
        <name>ADP-alpha-D-glucose</name>
        <dbReference type="ChEBI" id="CHEBI:57498"/>
    </ligand>
</feature>
<evidence type="ECO:0000256" key="7">
    <source>
        <dbReference type="ARBA" id="ARBA00023056"/>
    </source>
</evidence>
<dbReference type="PANTHER" id="PTHR45825:SF11">
    <property type="entry name" value="ALPHA AMYLASE DOMAIN-CONTAINING PROTEIN"/>
    <property type="match status" value="1"/>
</dbReference>
<reference evidence="11 12" key="1">
    <citation type="submission" date="2016-07" db="EMBL/GenBank/DDBJ databases">
        <title>Draft Genome Sequence of Methylobrevis pamukkalensis PK2.</title>
        <authorList>
            <person name="Vasilenko O.V."/>
            <person name="Doronina N.V."/>
            <person name="Shmareva M.N."/>
            <person name="Tarlachkov S.V."/>
            <person name="Mustakhimov I."/>
            <person name="Trotsenko Y.A."/>
        </authorList>
    </citation>
    <scope>NUCLEOTIDE SEQUENCE [LARGE SCALE GENOMIC DNA]</scope>
    <source>
        <strain evidence="11 12">PK2</strain>
    </source>
</reference>
<evidence type="ECO:0000259" key="10">
    <source>
        <dbReference type="Pfam" id="PF08323"/>
    </source>
</evidence>
<dbReference type="PANTHER" id="PTHR45825">
    <property type="entry name" value="GRANULE-BOUND STARCH SYNTHASE 1, CHLOROPLASTIC/AMYLOPLASTIC"/>
    <property type="match status" value="1"/>
</dbReference>
<dbReference type="GO" id="GO:0004373">
    <property type="term" value="F:alpha-1,4-glucan glucosyltransferase (UDP-glucose donor) activity"/>
    <property type="evidence" value="ECO:0007669"/>
    <property type="project" value="InterPro"/>
</dbReference>
<keyword evidence="6 8" id="KW-0808">Transferase</keyword>
<comment type="caution">
    <text evidence="11">The sequence shown here is derived from an EMBL/GenBank/DDBJ whole genome shotgun (WGS) entry which is preliminary data.</text>
</comment>
<feature type="domain" description="Starch synthase catalytic" evidence="10">
    <location>
        <begin position="2"/>
        <end position="236"/>
    </location>
</feature>
<dbReference type="HAMAP" id="MF_00484">
    <property type="entry name" value="Glycogen_synth"/>
    <property type="match status" value="1"/>
</dbReference>
<dbReference type="InterPro" id="IPR013534">
    <property type="entry name" value="Starch_synth_cat_dom"/>
</dbReference>
<dbReference type="GO" id="GO:0005829">
    <property type="term" value="C:cytosol"/>
    <property type="evidence" value="ECO:0007669"/>
    <property type="project" value="TreeGrafter"/>
</dbReference>
<evidence type="ECO:0000259" key="9">
    <source>
        <dbReference type="Pfam" id="PF00534"/>
    </source>
</evidence>
<dbReference type="Pfam" id="PF08323">
    <property type="entry name" value="Glyco_transf_5"/>
    <property type="match status" value="1"/>
</dbReference>
<dbReference type="RefSeq" id="WP_069307737.1">
    <property type="nucleotide sequence ID" value="NZ_MCRJ01000097.1"/>
</dbReference>
<comment type="function">
    <text evidence="2 8">Synthesizes alpha-1,4-glucan chains using ADP-glucose.</text>
</comment>
<dbReference type="Gene3D" id="3.40.50.2000">
    <property type="entry name" value="Glycogen Phosphorylase B"/>
    <property type="match status" value="2"/>
</dbReference>
<evidence type="ECO:0000256" key="6">
    <source>
        <dbReference type="ARBA" id="ARBA00022679"/>
    </source>
</evidence>
<dbReference type="EC" id="2.4.1.21" evidence="8"/>
<accession>A0A1E3H175</accession>
<keyword evidence="5 8" id="KW-0328">Glycosyltransferase</keyword>
<gene>
    <name evidence="11" type="primary">glgA1</name>
    <name evidence="8" type="synonym">glgA</name>
    <name evidence="11" type="ORF">A6302_03376</name>
</gene>
<dbReference type="InterPro" id="IPR001296">
    <property type="entry name" value="Glyco_trans_1"/>
</dbReference>
<dbReference type="GO" id="GO:0009011">
    <property type="term" value="F:alpha-1,4-glucan glucosyltransferase (ADP-glucose donor) activity"/>
    <property type="evidence" value="ECO:0007669"/>
    <property type="project" value="UniProtKB-UniRule"/>
</dbReference>
<comment type="similarity">
    <text evidence="4 8">Belongs to the glycosyltransferase 1 family. Bacterial/plant glycogen synthase subfamily.</text>
</comment>
<sequence length="483" mass="51210">MRILFVASECFPLIKTGGLADVVGALPLALKAAGCDVRVILPGYPAVLAGLTGTTVVDTRATLFGGPAQLLLGETRDGLEIYAIDAPHLYQRSGSPYLGPDGRDWPDNPRRYAALGRMAADIGISGLDGWKPDIVHCHDWQAGLTPAYIAAAGGDVPATLFTIHNIAFQGLCSLSTEGGFGLPPSFFMPAGLEYYGQISFLKAGLVFSSHLSTVSPTYARELRTGEFGMGLEGVLTERASVLTGILNGIDLDVWNPETDPHLAQTYSAAKITQKAANKKQVQALMGLAPDPNAPLFCVISRLTAQKGLDLLVAQLADLVWRGGQLALIGSGDPSMERAFTDAARQFAGRIGVLIGYDEAASHVLQGGADAILVPSRFEPCGLTQLYGLRYGTIPIVARTGGLTDTVIDANEAALRTGSATGVQFSPVTSSGLGFAIERAFDLYADRKAWRRLQKRAMAQPVGWEASAAQYVDLYETLATPGRR</sequence>
<evidence type="ECO:0000256" key="1">
    <source>
        <dbReference type="ARBA" id="ARBA00001478"/>
    </source>
</evidence>
<organism evidence="11 12">
    <name type="scientific">Methylobrevis pamukkalensis</name>
    <dbReference type="NCBI Taxonomy" id="1439726"/>
    <lineage>
        <taxon>Bacteria</taxon>
        <taxon>Pseudomonadati</taxon>
        <taxon>Pseudomonadota</taxon>
        <taxon>Alphaproteobacteria</taxon>
        <taxon>Hyphomicrobiales</taxon>
        <taxon>Pleomorphomonadaceae</taxon>
        <taxon>Methylobrevis</taxon>
    </lineage>
</organism>
<evidence type="ECO:0000313" key="12">
    <source>
        <dbReference type="Proteomes" id="UP000094622"/>
    </source>
</evidence>
<dbReference type="OrthoDB" id="9808590at2"/>
<dbReference type="InterPro" id="IPR011835">
    <property type="entry name" value="GS/SS"/>
</dbReference>
<comment type="pathway">
    <text evidence="3 8">Glycan biosynthesis; glycogen biosynthesis.</text>
</comment>
<evidence type="ECO:0000313" key="11">
    <source>
        <dbReference type="EMBL" id="ODN69321.1"/>
    </source>
</evidence>
<dbReference type="NCBIfam" id="NF001899">
    <property type="entry name" value="PRK00654.1-2"/>
    <property type="match status" value="1"/>
</dbReference>
<keyword evidence="12" id="KW-1185">Reference proteome</keyword>
<evidence type="ECO:0000256" key="4">
    <source>
        <dbReference type="ARBA" id="ARBA00010281"/>
    </source>
</evidence>
<name>A0A1E3H175_9HYPH</name>
<evidence type="ECO:0000256" key="3">
    <source>
        <dbReference type="ARBA" id="ARBA00004964"/>
    </source>
</evidence>
<dbReference type="SUPFAM" id="SSF53756">
    <property type="entry name" value="UDP-Glycosyltransferase/glycogen phosphorylase"/>
    <property type="match status" value="1"/>
</dbReference>
<dbReference type="EMBL" id="MCRJ01000097">
    <property type="protein sequence ID" value="ODN69321.1"/>
    <property type="molecule type" value="Genomic_DNA"/>
</dbReference>
<dbReference type="GO" id="GO:0005978">
    <property type="term" value="P:glycogen biosynthetic process"/>
    <property type="evidence" value="ECO:0007669"/>
    <property type="project" value="UniProtKB-UniRule"/>
</dbReference>
<dbReference type="AlphaFoldDB" id="A0A1E3H175"/>
<keyword evidence="7 8" id="KW-0320">Glycogen biosynthesis</keyword>
<evidence type="ECO:0000256" key="5">
    <source>
        <dbReference type="ARBA" id="ARBA00022676"/>
    </source>
</evidence>
<feature type="domain" description="Glycosyl transferase family 1" evidence="9">
    <location>
        <begin position="290"/>
        <end position="420"/>
    </location>
</feature>
<dbReference type="NCBIfam" id="TIGR02095">
    <property type="entry name" value="glgA"/>
    <property type="match status" value="1"/>
</dbReference>
<comment type="catalytic activity">
    <reaction evidence="1 8">
        <text>[(1-&gt;4)-alpha-D-glucosyl](n) + ADP-alpha-D-glucose = [(1-&gt;4)-alpha-D-glucosyl](n+1) + ADP + H(+)</text>
        <dbReference type="Rhea" id="RHEA:18189"/>
        <dbReference type="Rhea" id="RHEA-COMP:9584"/>
        <dbReference type="Rhea" id="RHEA-COMP:9587"/>
        <dbReference type="ChEBI" id="CHEBI:15378"/>
        <dbReference type="ChEBI" id="CHEBI:15444"/>
        <dbReference type="ChEBI" id="CHEBI:57498"/>
        <dbReference type="ChEBI" id="CHEBI:456216"/>
        <dbReference type="EC" id="2.4.1.21"/>
    </reaction>
</comment>